<feature type="transmembrane region" description="Helical" evidence="1">
    <location>
        <begin position="147"/>
        <end position="167"/>
    </location>
</feature>
<keyword evidence="1" id="KW-0472">Membrane</keyword>
<dbReference type="InterPro" id="IPR007395">
    <property type="entry name" value="Zn_peptidase_2"/>
</dbReference>
<feature type="transmembrane region" description="Helical" evidence="1">
    <location>
        <begin position="197"/>
        <end position="220"/>
    </location>
</feature>
<dbReference type="Pfam" id="PF04298">
    <property type="entry name" value="Zn_peptidase_2"/>
    <property type="match status" value="1"/>
</dbReference>
<dbReference type="AlphaFoldDB" id="A0A8J6NS66"/>
<organism evidence="2 3">
    <name type="scientific">Candidatus Desulfolinea nitratireducens</name>
    <dbReference type="NCBI Taxonomy" id="2841698"/>
    <lineage>
        <taxon>Bacteria</taxon>
        <taxon>Bacillati</taxon>
        <taxon>Chloroflexota</taxon>
        <taxon>Anaerolineae</taxon>
        <taxon>Anaerolineales</taxon>
        <taxon>Anaerolineales incertae sedis</taxon>
        <taxon>Candidatus Desulfolinea</taxon>
    </lineage>
</organism>
<accession>A0A8J6NS66</accession>
<dbReference type="PANTHER" id="PTHR36434:SF1">
    <property type="entry name" value="MEMBRANE PROTEASE YUGP-RELATED"/>
    <property type="match status" value="1"/>
</dbReference>
<feature type="transmembrane region" description="Helical" evidence="1">
    <location>
        <begin position="119"/>
        <end position="141"/>
    </location>
</feature>
<keyword evidence="1" id="KW-1133">Transmembrane helix</keyword>
<name>A0A8J6NS66_9CHLR</name>
<dbReference type="PANTHER" id="PTHR36434">
    <property type="entry name" value="MEMBRANE PROTEASE YUGP-RELATED"/>
    <property type="match status" value="1"/>
</dbReference>
<feature type="transmembrane region" description="Helical" evidence="1">
    <location>
        <begin position="6"/>
        <end position="25"/>
    </location>
</feature>
<dbReference type="EMBL" id="JACNJN010000219">
    <property type="protein sequence ID" value="MBC8336997.1"/>
    <property type="molecule type" value="Genomic_DNA"/>
</dbReference>
<keyword evidence="1" id="KW-0812">Transmembrane</keyword>
<evidence type="ECO:0000313" key="3">
    <source>
        <dbReference type="Proteomes" id="UP000614469"/>
    </source>
</evidence>
<evidence type="ECO:0000313" key="2">
    <source>
        <dbReference type="EMBL" id="MBC8336997.1"/>
    </source>
</evidence>
<evidence type="ECO:0000256" key="1">
    <source>
        <dbReference type="SAM" id="Phobius"/>
    </source>
</evidence>
<dbReference type="Proteomes" id="UP000614469">
    <property type="component" value="Unassembled WGS sequence"/>
</dbReference>
<reference evidence="2 3" key="1">
    <citation type="submission" date="2020-08" db="EMBL/GenBank/DDBJ databases">
        <title>Bridging the membrane lipid divide: bacteria of the FCB group superphylum have the potential to synthesize archaeal ether lipids.</title>
        <authorList>
            <person name="Villanueva L."/>
            <person name="Von Meijenfeldt F.A.B."/>
            <person name="Westbye A.B."/>
            <person name="Yadav S."/>
            <person name="Hopmans E.C."/>
            <person name="Dutilh B.E."/>
            <person name="Sinninghe Damste J.S."/>
        </authorList>
    </citation>
    <scope>NUCLEOTIDE SEQUENCE [LARGE SCALE GENOMIC DNA]</scope>
    <source>
        <strain evidence="2">NIOZ-UU36</strain>
    </source>
</reference>
<proteinExistence type="predicted"/>
<comment type="caution">
    <text evidence="2">The sequence shown here is derived from an EMBL/GenBank/DDBJ whole genome shotgun (WGS) entry which is preliminary data.</text>
</comment>
<gene>
    <name evidence="2" type="ORF">H8E29_17210</name>
</gene>
<sequence length="229" mass="25128">MFFNPTYWLYMAPGLLLVMFTSWYVKAAYKKWSRVPASSRMNGNQAAQRLINAGGLYDVQIEGVRGEMTDHYDPRSKTLRLSQGVAQGASVASLAIAAHELGHAQQDAEGYFPLQIRSAMVPMVNIGSNLGWILIMAGLLLNWINVAWLGVAFFAGGALFALMTLPVEFNASARAKRLLAETGIIQTGEERRGVNNVLNAAALTYVAALVTSLLQLLYYASLLTGRRRR</sequence>
<protein>
    <submittedName>
        <fullName evidence="2">Zinc metallopeptidase</fullName>
    </submittedName>
</protein>